<dbReference type="AlphaFoldDB" id="A0A9D9GS61"/>
<keyword evidence="2" id="KW-0808">Transferase</keyword>
<dbReference type="EMBL" id="JADING010000136">
    <property type="protein sequence ID" value="MBO8414741.1"/>
    <property type="molecule type" value="Genomic_DNA"/>
</dbReference>
<evidence type="ECO:0000313" key="6">
    <source>
        <dbReference type="Proteomes" id="UP000823629"/>
    </source>
</evidence>
<dbReference type="GO" id="GO:0033958">
    <property type="term" value="F:DNA-deoxyinosine glycosylase activity"/>
    <property type="evidence" value="ECO:0007669"/>
    <property type="project" value="UniProtKB-EC"/>
</dbReference>
<dbReference type="InterPro" id="IPR018197">
    <property type="entry name" value="Glycerate_kinase_RE-like"/>
</dbReference>
<dbReference type="Gene3D" id="3.90.1510.10">
    <property type="entry name" value="Glycerate kinase, domain 2"/>
    <property type="match status" value="1"/>
</dbReference>
<dbReference type="Pfam" id="PF03167">
    <property type="entry name" value="UDG"/>
    <property type="match status" value="1"/>
</dbReference>
<evidence type="ECO:0000256" key="3">
    <source>
        <dbReference type="ARBA" id="ARBA00022777"/>
    </source>
</evidence>
<sequence length="511" mass="57506">MKFLSLIDSFKGSLSSLKISNIVKRNFPDSDAYPFSDGGEGFLDFIKFCKTGKSYYLHAEDLNSEFKKVELFIDTDNCSYFEAAKLLGKPSNKSIFLRTSKGIYTVMKEVDKLNVKTLYISIGGSLTQDMGLGVLNEIFDFYSNNGVKINNLTIDKVSDVSYIKRNSNPINFSYSIHLISDVNNPLLGKNGANAIYARQKGASESDISILEDNFSILKNKLANYTNSIEDTTGDGANGGLSFTLKHIFNAKYHQGGDFCLDLINFDQIKDNYDAILTGEGCFDSQTLNCKAVNSIIKRRGNTPVILLLGSKTAPVPFESYSIYPDLCLDKNDAISNGEKYFKKLVGVLKKKYPTKVSHSFPAFINKDTSLLILGSFPSVKSREEKFYYMNKYNRFYKVLSAVFNDDFTGDINSKKEKLKKHKIGLYDVIEECEIDGSKDSSISSVKPIDLDQIIDTYDIHKIVLNGKTAQKYFEKYFSKYIEMAIYMPSTSPANAKMKLEDLIEAWKSIRL</sequence>
<dbReference type="EC" id="3.2.2.15" evidence="5"/>
<gene>
    <name evidence="5" type="ORF">IAC78_04670</name>
</gene>
<dbReference type="NCBIfam" id="TIGR00045">
    <property type="entry name" value="glycerate kinase"/>
    <property type="match status" value="1"/>
</dbReference>
<comment type="similarity">
    <text evidence="1">Belongs to the glycerate kinase type-1 family.</text>
</comment>
<dbReference type="PANTHER" id="PTHR21599:SF0">
    <property type="entry name" value="GLYCERATE KINASE"/>
    <property type="match status" value="1"/>
</dbReference>
<accession>A0A9D9GS61</accession>
<comment type="caution">
    <text evidence="5">The sequence shown here is derived from an EMBL/GenBank/DDBJ whole genome shotgun (WGS) entry which is preliminary data.</text>
</comment>
<dbReference type="InterPro" id="IPR005122">
    <property type="entry name" value="Uracil-DNA_glycosylase-like"/>
</dbReference>
<protein>
    <submittedName>
        <fullName evidence="5">DNA-deoxyinosine glycosylase</fullName>
        <ecNumber evidence="5">3.2.2.15</ecNumber>
    </submittedName>
</protein>
<evidence type="ECO:0000313" key="5">
    <source>
        <dbReference type="EMBL" id="MBO8414741.1"/>
    </source>
</evidence>
<dbReference type="InterPro" id="IPR026353">
    <property type="entry name" value="Hypoxan-DNA_Glyclase"/>
</dbReference>
<dbReference type="Pfam" id="PF02595">
    <property type="entry name" value="Gly_kinase"/>
    <property type="match status" value="1"/>
</dbReference>
<name>A0A9D9GS61_9BACL</name>
<dbReference type="InterPro" id="IPR036895">
    <property type="entry name" value="Uracil-DNA_glycosylase-like_sf"/>
</dbReference>
<proteinExistence type="inferred from homology"/>
<dbReference type="PANTHER" id="PTHR21599">
    <property type="entry name" value="GLYCERATE KINASE"/>
    <property type="match status" value="1"/>
</dbReference>
<keyword evidence="3" id="KW-0418">Kinase</keyword>
<organism evidence="5 6">
    <name type="scientific">Candidatus Scatoplasma merdavium</name>
    <dbReference type="NCBI Taxonomy" id="2840932"/>
    <lineage>
        <taxon>Bacteria</taxon>
        <taxon>Bacillati</taxon>
        <taxon>Bacillota</taxon>
        <taxon>Bacilli</taxon>
        <taxon>Bacillales</taxon>
        <taxon>Candidatus Scatoplasma</taxon>
    </lineage>
</organism>
<keyword evidence="5" id="KW-0326">Glycosidase</keyword>
<evidence type="ECO:0000256" key="1">
    <source>
        <dbReference type="ARBA" id="ARBA00006284"/>
    </source>
</evidence>
<evidence type="ECO:0000259" key="4">
    <source>
        <dbReference type="Pfam" id="PF03167"/>
    </source>
</evidence>
<dbReference type="Proteomes" id="UP000823629">
    <property type="component" value="Unassembled WGS sequence"/>
</dbReference>
<dbReference type="GO" id="GO:0031388">
    <property type="term" value="P:organic acid phosphorylation"/>
    <property type="evidence" value="ECO:0007669"/>
    <property type="project" value="InterPro"/>
</dbReference>
<reference evidence="5" key="2">
    <citation type="journal article" date="2021" name="PeerJ">
        <title>Extensive microbial diversity within the chicken gut microbiome revealed by metagenomics and culture.</title>
        <authorList>
            <person name="Gilroy R."/>
            <person name="Ravi A."/>
            <person name="Getino M."/>
            <person name="Pursley I."/>
            <person name="Horton D.L."/>
            <person name="Alikhan N.F."/>
            <person name="Baker D."/>
            <person name="Gharbi K."/>
            <person name="Hall N."/>
            <person name="Watson M."/>
            <person name="Adriaenssens E.M."/>
            <person name="Foster-Nyarko E."/>
            <person name="Jarju S."/>
            <person name="Secka A."/>
            <person name="Antonio M."/>
            <person name="Oren A."/>
            <person name="Chaudhuri R.R."/>
            <person name="La Ragione R."/>
            <person name="Hildebrand F."/>
            <person name="Pallen M.J."/>
        </authorList>
    </citation>
    <scope>NUCLEOTIDE SEQUENCE</scope>
    <source>
        <strain evidence="5">1748</strain>
    </source>
</reference>
<keyword evidence="5" id="KW-0378">Hydrolase</keyword>
<dbReference type="InterPro" id="IPR004381">
    <property type="entry name" value="Glycerate_kinase"/>
</dbReference>
<reference evidence="5" key="1">
    <citation type="submission" date="2020-10" db="EMBL/GenBank/DDBJ databases">
        <authorList>
            <person name="Gilroy R."/>
        </authorList>
    </citation>
    <scope>NUCLEOTIDE SEQUENCE</scope>
    <source>
        <strain evidence="5">1748</strain>
    </source>
</reference>
<evidence type="ECO:0000256" key="2">
    <source>
        <dbReference type="ARBA" id="ARBA00022679"/>
    </source>
</evidence>
<feature type="domain" description="Uracil-DNA glycosylase-like" evidence="4">
    <location>
        <begin position="362"/>
        <end position="508"/>
    </location>
</feature>
<dbReference type="Gene3D" id="3.40.470.10">
    <property type="entry name" value="Uracil-DNA glycosylase-like domain"/>
    <property type="match status" value="1"/>
</dbReference>
<dbReference type="CDD" id="cd10032">
    <property type="entry name" value="UDG-F6_HDG"/>
    <property type="match status" value="1"/>
</dbReference>
<dbReference type="InterPro" id="IPR036129">
    <property type="entry name" value="Glycerate_kinase_sf"/>
</dbReference>
<dbReference type="Gene3D" id="3.40.50.10350">
    <property type="entry name" value="Glycerate kinase, domain 1"/>
    <property type="match status" value="1"/>
</dbReference>
<dbReference type="InterPro" id="IPR018193">
    <property type="entry name" value="Glyc_kinase_flavodox-like_fold"/>
</dbReference>
<dbReference type="SUPFAM" id="SSF52141">
    <property type="entry name" value="Uracil-DNA glycosylase-like"/>
    <property type="match status" value="1"/>
</dbReference>
<dbReference type="NCBIfam" id="TIGR04274">
    <property type="entry name" value="hypoxanDNAglyco"/>
    <property type="match status" value="1"/>
</dbReference>
<dbReference type="SUPFAM" id="SSF110738">
    <property type="entry name" value="Glycerate kinase I"/>
    <property type="match status" value="1"/>
</dbReference>
<dbReference type="GO" id="GO:0008887">
    <property type="term" value="F:glycerate kinase activity"/>
    <property type="evidence" value="ECO:0007669"/>
    <property type="project" value="InterPro"/>
</dbReference>